<dbReference type="Gramene" id="LPERR05G22010.1">
    <property type="protein sequence ID" value="LPERR05G22010.1"/>
    <property type="gene ID" value="LPERR05G22010"/>
</dbReference>
<keyword evidence="1" id="KW-1133">Transmembrane helix</keyword>
<reference evidence="2" key="3">
    <citation type="submission" date="2015-04" db="UniProtKB">
        <authorList>
            <consortium name="EnsemblPlants"/>
        </authorList>
    </citation>
    <scope>IDENTIFICATION</scope>
</reference>
<dbReference type="HOGENOM" id="CLU_1671855_0_0_1"/>
<dbReference type="STRING" id="77586.A0A0D9WJY3"/>
<proteinExistence type="predicted"/>
<accession>A0A0D9WJY3</accession>
<keyword evidence="1" id="KW-0812">Transmembrane</keyword>
<evidence type="ECO:0000313" key="2">
    <source>
        <dbReference type="EnsemblPlants" id="LPERR05G22010.1"/>
    </source>
</evidence>
<keyword evidence="1" id="KW-0472">Membrane</keyword>
<evidence type="ECO:0000256" key="1">
    <source>
        <dbReference type="SAM" id="Phobius"/>
    </source>
</evidence>
<reference evidence="3" key="2">
    <citation type="submission" date="2013-12" db="EMBL/GenBank/DDBJ databases">
        <authorList>
            <person name="Yu Y."/>
            <person name="Lee S."/>
            <person name="de Baynast K."/>
            <person name="Wissotski M."/>
            <person name="Liu L."/>
            <person name="Talag J."/>
            <person name="Goicoechea J."/>
            <person name="Angelova A."/>
            <person name="Jetty R."/>
            <person name="Kudrna D."/>
            <person name="Golser W."/>
            <person name="Rivera L."/>
            <person name="Zhang J."/>
            <person name="Wing R."/>
        </authorList>
    </citation>
    <scope>NUCLEOTIDE SEQUENCE</scope>
</reference>
<dbReference type="Proteomes" id="UP000032180">
    <property type="component" value="Chromosome 5"/>
</dbReference>
<feature type="transmembrane region" description="Helical" evidence="1">
    <location>
        <begin position="91"/>
        <end position="112"/>
    </location>
</feature>
<keyword evidence="3" id="KW-1185">Reference proteome</keyword>
<reference evidence="2 3" key="1">
    <citation type="submission" date="2012-08" db="EMBL/GenBank/DDBJ databases">
        <title>Oryza genome evolution.</title>
        <authorList>
            <person name="Wing R.A."/>
        </authorList>
    </citation>
    <scope>NUCLEOTIDE SEQUENCE</scope>
</reference>
<organism evidence="2 3">
    <name type="scientific">Leersia perrieri</name>
    <dbReference type="NCBI Taxonomy" id="77586"/>
    <lineage>
        <taxon>Eukaryota</taxon>
        <taxon>Viridiplantae</taxon>
        <taxon>Streptophyta</taxon>
        <taxon>Embryophyta</taxon>
        <taxon>Tracheophyta</taxon>
        <taxon>Spermatophyta</taxon>
        <taxon>Magnoliopsida</taxon>
        <taxon>Liliopsida</taxon>
        <taxon>Poales</taxon>
        <taxon>Poaceae</taxon>
        <taxon>BOP clade</taxon>
        <taxon>Oryzoideae</taxon>
        <taxon>Oryzeae</taxon>
        <taxon>Oryzinae</taxon>
        <taxon>Leersia</taxon>
    </lineage>
</organism>
<feature type="transmembrane region" description="Helical" evidence="1">
    <location>
        <begin position="118"/>
        <end position="135"/>
    </location>
</feature>
<sequence>MQLLLRAWEKTQQFRIEMMADKQAAKKVKYLQHMEQGYIQDFINNIVDRQDVPEYIQQSCLRELKVPDEIRLHYIRVIEERNGDTSPKNKSLINVVILLSIGAVVFLSSFLVPESLKVVFWVASIVICGLAVLSYDHGSLIAIAPTETHDLENPPITN</sequence>
<evidence type="ECO:0000313" key="3">
    <source>
        <dbReference type="Proteomes" id="UP000032180"/>
    </source>
</evidence>
<name>A0A0D9WJY3_9ORYZ</name>
<protein>
    <submittedName>
        <fullName evidence="2">Uncharacterized protein</fullName>
    </submittedName>
</protein>
<dbReference type="EnsemblPlants" id="LPERR05G22010.1">
    <property type="protein sequence ID" value="LPERR05G22010.1"/>
    <property type="gene ID" value="LPERR05G22010"/>
</dbReference>
<dbReference type="AlphaFoldDB" id="A0A0D9WJY3"/>